<evidence type="ECO:0000313" key="4">
    <source>
        <dbReference type="Proteomes" id="UP000279541"/>
    </source>
</evidence>
<dbReference type="AlphaFoldDB" id="A0A1N7HUQ8"/>
<evidence type="ECO:0000313" key="1">
    <source>
        <dbReference type="EMBL" id="AZA99066.1"/>
    </source>
</evidence>
<sequence>MSLKINGFLNISFGENKQNVIEKIKEKNGILDSENSNDDSLIFDNLKFAGRDTIFIAFHFVQDKFCRAMVFVKANLESRTVTLYKQIKEEVNEKYYKTVDDFENYEYPYEQNDGHIETAISLGKANFSSYWAFKNDKNKENDYISAKIDENFNIIIIYENGQLMTEFENYKKQKNYEDY</sequence>
<proteinExistence type="predicted"/>
<reference evidence="1 4" key="2">
    <citation type="submission" date="2018-11" db="EMBL/GenBank/DDBJ databases">
        <title>Proposal to divide the Flavobacteriaceae and reorganize its genera based on Amino Acid Identity values calculated from whole genome sequences.</title>
        <authorList>
            <person name="Nicholson A.C."/>
            <person name="Gulvik C.A."/>
            <person name="Whitney A.M."/>
            <person name="Humrighouse B.W."/>
            <person name="Bell M."/>
            <person name="Holmes B."/>
            <person name="Steigerwalt A.G."/>
            <person name="Villarma A."/>
            <person name="Sheth M."/>
            <person name="Batra D."/>
            <person name="Pryor J."/>
            <person name="Bernardet J.-F."/>
            <person name="Hugo C."/>
            <person name="Kampfer P."/>
            <person name="Newman J."/>
            <person name="McQuiston J.R."/>
        </authorList>
    </citation>
    <scope>NUCLEOTIDE SEQUENCE [LARGE SCALE GENOMIC DNA]</scope>
    <source>
        <strain evidence="1 4">DSM 16927</strain>
    </source>
</reference>
<dbReference type="Proteomes" id="UP000186106">
    <property type="component" value="Unassembled WGS sequence"/>
</dbReference>
<evidence type="ECO:0000313" key="3">
    <source>
        <dbReference type="Proteomes" id="UP000186106"/>
    </source>
</evidence>
<dbReference type="EMBL" id="FTNZ01000001">
    <property type="protein sequence ID" value="SIS28470.1"/>
    <property type="molecule type" value="Genomic_DNA"/>
</dbReference>
<evidence type="ECO:0000313" key="2">
    <source>
        <dbReference type="EMBL" id="SIS28470.1"/>
    </source>
</evidence>
<dbReference type="Proteomes" id="UP000279541">
    <property type="component" value="Chromosome"/>
</dbReference>
<dbReference type="EMBL" id="CP033926">
    <property type="protein sequence ID" value="AZA99066.1"/>
    <property type="molecule type" value="Genomic_DNA"/>
</dbReference>
<gene>
    <name evidence="1" type="ORF">EG359_05360</name>
    <name evidence="2" type="ORF">SAMN05421768_101288</name>
</gene>
<organism evidence="2 3">
    <name type="scientific">Chryseobacterium joostei</name>
    <dbReference type="NCBI Taxonomy" id="112234"/>
    <lineage>
        <taxon>Bacteria</taxon>
        <taxon>Pseudomonadati</taxon>
        <taxon>Bacteroidota</taxon>
        <taxon>Flavobacteriia</taxon>
        <taxon>Flavobacteriales</taxon>
        <taxon>Weeksellaceae</taxon>
        <taxon>Chryseobacterium group</taxon>
        <taxon>Chryseobacterium</taxon>
    </lineage>
</organism>
<name>A0A1N7HUQ8_9FLAO</name>
<dbReference type="RefSeq" id="WP_076351262.1">
    <property type="nucleotide sequence ID" value="NZ_CP033926.1"/>
</dbReference>
<dbReference type="KEGG" id="cjt:EG359_05360"/>
<accession>A0A1N7HUQ8</accession>
<keyword evidence="4" id="KW-1185">Reference proteome</keyword>
<protein>
    <submittedName>
        <fullName evidence="2">Uncharacterized protein</fullName>
    </submittedName>
</protein>
<reference evidence="2 3" key="1">
    <citation type="submission" date="2017-01" db="EMBL/GenBank/DDBJ databases">
        <authorList>
            <person name="Mah S.A."/>
            <person name="Swanson W.J."/>
            <person name="Moy G.W."/>
            <person name="Vacquier V.D."/>
        </authorList>
    </citation>
    <scope>NUCLEOTIDE SEQUENCE [LARGE SCALE GENOMIC DNA]</scope>
    <source>
        <strain evidence="2 3">DSM 16927</strain>
    </source>
</reference>
<dbReference type="OrthoDB" id="1272650at2"/>